<dbReference type="KEGG" id="sli:Slin_2786"/>
<dbReference type="RefSeq" id="WP_012927333.1">
    <property type="nucleotide sequence ID" value="NC_013730.1"/>
</dbReference>
<keyword evidence="2" id="KW-1185">Reference proteome</keyword>
<name>D2QJ88_SPILD</name>
<organism evidence="1 2">
    <name type="scientific">Spirosoma linguale (strain ATCC 33905 / DSM 74 / LMG 10896 / Claus 1)</name>
    <dbReference type="NCBI Taxonomy" id="504472"/>
    <lineage>
        <taxon>Bacteria</taxon>
        <taxon>Pseudomonadati</taxon>
        <taxon>Bacteroidota</taxon>
        <taxon>Cytophagia</taxon>
        <taxon>Cytophagales</taxon>
        <taxon>Cytophagaceae</taxon>
        <taxon>Spirosoma</taxon>
    </lineage>
</organism>
<sequence length="460" mass="50676">MKFLRITLSYVFVAGLLLTCRHKEVEPDPLSDGTPRLKSISFSAIPQENISIDQKNKVITVKMPAVLLDRIGVIVEPTDNAEWDNKQDYLSAALFGCLPCYQVILKDKKDINSSLDRGVYTLQTIPSDPTIKVALLSAPFTYAIRADKDAINPYGIDIPMVNLYGNRLPKEARLTHDATGETLTIKRDSSGSYFYGVHYSSLSNRLGINLWDEKLLVGSYHIDLVLDDGALIKVSQPLLVSKGKPSLNYEAQTYFGYRVSVGKTLAMSGYNLFEGDISFDLVNQQGKITPLSGLVFDRYGRQLQVSIPTSLSPGQYVLEVYVKGVKQLDCLRLNILKDDKDHPILGTLVTKDPSEASPCSLIDPVTVQRGVALFFTSNQEKAALDKLGQHLMLKLTSLAQGVTYYGSIVAYDYANADFPGSFTVPATVSPGLYTAVLQVLDIRNNVVDESAPYGRILSVQ</sequence>
<proteinExistence type="predicted"/>
<reference evidence="1 2" key="1">
    <citation type="journal article" date="2010" name="Stand. Genomic Sci.">
        <title>Complete genome sequence of Spirosoma linguale type strain (1).</title>
        <authorList>
            <person name="Lail K."/>
            <person name="Sikorski J."/>
            <person name="Saunders E."/>
            <person name="Lapidus A."/>
            <person name="Glavina Del Rio T."/>
            <person name="Copeland A."/>
            <person name="Tice H."/>
            <person name="Cheng J.-F."/>
            <person name="Lucas S."/>
            <person name="Nolan M."/>
            <person name="Bruce D."/>
            <person name="Goodwin L."/>
            <person name="Pitluck S."/>
            <person name="Ivanova N."/>
            <person name="Mavromatis K."/>
            <person name="Ovchinnikova G."/>
            <person name="Pati A."/>
            <person name="Chen A."/>
            <person name="Palaniappan K."/>
            <person name="Land M."/>
            <person name="Hauser L."/>
            <person name="Chang Y.-J."/>
            <person name="Jeffries C.D."/>
            <person name="Chain P."/>
            <person name="Brettin T."/>
            <person name="Detter J.C."/>
            <person name="Schuetze A."/>
            <person name="Rohde M."/>
            <person name="Tindall B.J."/>
            <person name="Goeker M."/>
            <person name="Bristow J."/>
            <person name="Eisen J.A."/>
            <person name="Markowitz V."/>
            <person name="Hugenholtz P."/>
            <person name="Kyrpides N.C."/>
            <person name="Klenk H.-P."/>
            <person name="Chen F."/>
        </authorList>
    </citation>
    <scope>NUCLEOTIDE SEQUENCE [LARGE SCALE GENOMIC DNA]</scope>
    <source>
        <strain evidence="2">ATCC 33905 / DSM 74 / LMG 10896 / Claus 1</strain>
    </source>
</reference>
<dbReference type="eggNOG" id="ENOG5033JB7">
    <property type="taxonomic scope" value="Bacteria"/>
</dbReference>
<accession>D2QJ88</accession>
<dbReference type="HOGENOM" id="CLU_594353_0_0_10"/>
<evidence type="ECO:0000313" key="2">
    <source>
        <dbReference type="Proteomes" id="UP000002028"/>
    </source>
</evidence>
<evidence type="ECO:0000313" key="1">
    <source>
        <dbReference type="EMBL" id="ADB38801.1"/>
    </source>
</evidence>
<protein>
    <submittedName>
        <fullName evidence="1">Uncharacterized protein</fullName>
    </submittedName>
</protein>
<dbReference type="Proteomes" id="UP000002028">
    <property type="component" value="Chromosome"/>
</dbReference>
<gene>
    <name evidence="1" type="ordered locus">Slin_2786</name>
</gene>
<dbReference type="EMBL" id="CP001769">
    <property type="protein sequence ID" value="ADB38801.1"/>
    <property type="molecule type" value="Genomic_DNA"/>
</dbReference>
<dbReference type="AlphaFoldDB" id="D2QJ88"/>